<evidence type="ECO:0000313" key="18">
    <source>
        <dbReference type="Proteomes" id="UP000694559"/>
    </source>
</evidence>
<sequence length="380" mass="43678">MYYVQCPCVLGYGIHPGVLSLLQQDRSVHYTVMPHGRSGRSSVSGIVATVFGATGFIGRYIVNHLGRVGSQVVIPYRCDEYDLLYLRPMGDLGQLIFLEWDSRDKDSTRKALENSHVVINLIGRDWETKNFKYEDVFVSIPRDIARLSKQAGVEKLIHFSHLNSDSESPSKYLRTKAEGEKVVREEFPDAIIMKPADVYGREDRFINTYADMRRFGGVPMIGFGKKTVKQPVYVVDVARAIINAIKDPDSKGKTYALVGYVSCFYFSHLNNYNIFSVFNIFVLFFKKKYPSKHQTENLFPILIARFFEMNPFEPWITRDIVSRFHITDKRFPDLPGLEDLGINPTPLEMKAIEVIRRHRQFFWVDAELEDAKPATPVTHM</sequence>
<dbReference type="GO" id="GO:0005743">
    <property type="term" value="C:mitochondrial inner membrane"/>
    <property type="evidence" value="ECO:0007669"/>
    <property type="project" value="Ensembl"/>
</dbReference>
<dbReference type="OrthoDB" id="275457at2759"/>
<evidence type="ECO:0000259" key="16">
    <source>
        <dbReference type="Pfam" id="PF01370"/>
    </source>
</evidence>
<keyword evidence="8" id="KW-0249">Electron transport</keyword>
<dbReference type="Gene3D" id="3.40.50.720">
    <property type="entry name" value="NAD(P)-binding Rossmann-like Domain"/>
    <property type="match status" value="1"/>
</dbReference>
<dbReference type="GO" id="GO:0005759">
    <property type="term" value="C:mitochondrial matrix"/>
    <property type="evidence" value="ECO:0007669"/>
    <property type="project" value="UniProtKB-SubCell"/>
</dbReference>
<evidence type="ECO:0000256" key="13">
    <source>
        <dbReference type="ARBA" id="ARBA00042000"/>
    </source>
</evidence>
<comment type="subcellular location">
    <subcellularLocation>
        <location evidence="2">Mitochondrion matrix</location>
    </subcellularLocation>
</comment>
<reference evidence="17" key="1">
    <citation type="submission" date="2025-08" db="UniProtKB">
        <authorList>
            <consortium name="Ensembl"/>
        </authorList>
    </citation>
    <scope>IDENTIFICATION</scope>
</reference>
<evidence type="ECO:0000256" key="7">
    <source>
        <dbReference type="ARBA" id="ARBA00022946"/>
    </source>
</evidence>
<comment type="similarity">
    <text evidence="11">Belongs to the complex I NDUFA9 subunit family.</text>
</comment>
<evidence type="ECO:0000256" key="4">
    <source>
        <dbReference type="ARBA" id="ARBA00022630"/>
    </source>
</evidence>
<dbReference type="GO" id="GO:0044877">
    <property type="term" value="F:protein-containing complex binding"/>
    <property type="evidence" value="ECO:0007669"/>
    <property type="project" value="Ensembl"/>
</dbReference>
<dbReference type="InterPro" id="IPR001509">
    <property type="entry name" value="Epimerase_deHydtase"/>
</dbReference>
<dbReference type="Pfam" id="PF01370">
    <property type="entry name" value="Epimerase"/>
    <property type="match status" value="1"/>
</dbReference>
<evidence type="ECO:0000256" key="6">
    <source>
        <dbReference type="ARBA" id="ARBA00022827"/>
    </source>
</evidence>
<dbReference type="FunFam" id="3.40.50.720:FF:000246">
    <property type="entry name" value="NADH dehydrogenase [ubiquinone] 1 alpha subcomplex subunit 9, mitochondrial"/>
    <property type="match status" value="1"/>
</dbReference>
<evidence type="ECO:0000256" key="12">
    <source>
        <dbReference type="ARBA" id="ARBA00040720"/>
    </source>
</evidence>
<dbReference type="GO" id="GO:0007623">
    <property type="term" value="P:circadian rhythm"/>
    <property type="evidence" value="ECO:0007669"/>
    <property type="project" value="Ensembl"/>
</dbReference>
<evidence type="ECO:0000256" key="9">
    <source>
        <dbReference type="ARBA" id="ARBA00022990"/>
    </source>
</evidence>
<reference evidence="17" key="2">
    <citation type="submission" date="2025-09" db="UniProtKB">
        <authorList>
            <consortium name="Ensembl"/>
        </authorList>
    </citation>
    <scope>IDENTIFICATION</scope>
</reference>
<keyword evidence="6" id="KW-0274">FAD</keyword>
<evidence type="ECO:0000256" key="2">
    <source>
        <dbReference type="ARBA" id="ARBA00004305"/>
    </source>
</evidence>
<dbReference type="GO" id="GO:0045271">
    <property type="term" value="C:respiratory chain complex I"/>
    <property type="evidence" value="ECO:0007669"/>
    <property type="project" value="Ensembl"/>
</dbReference>
<gene>
    <name evidence="17" type="primary">NDUFA9</name>
</gene>
<dbReference type="PANTHER" id="PTHR12126">
    <property type="entry name" value="NADH-UBIQUINONE OXIDOREDUCTASE 39 KDA SUBUNIT-RELATED"/>
    <property type="match status" value="1"/>
</dbReference>
<dbReference type="GO" id="GO:0003954">
    <property type="term" value="F:NADH dehydrogenase activity"/>
    <property type="evidence" value="ECO:0007669"/>
    <property type="project" value="Ensembl"/>
</dbReference>
<evidence type="ECO:0000256" key="8">
    <source>
        <dbReference type="ARBA" id="ARBA00022982"/>
    </source>
</evidence>
<protein>
    <recommendedName>
        <fullName evidence="12">NADH dehydrogenase [ubiquinone] 1 alpha subcomplex subunit 9, mitochondrial</fullName>
    </recommendedName>
    <alternativeName>
        <fullName evidence="14">Complex I-39kD</fullName>
    </alternativeName>
    <alternativeName>
        <fullName evidence="13">NADH-ubiquinone oxidoreductase 39 kDa subunit</fullName>
    </alternativeName>
</protein>
<evidence type="ECO:0000256" key="11">
    <source>
        <dbReference type="ARBA" id="ARBA00038501"/>
    </source>
</evidence>
<organism evidence="17 18">
    <name type="scientific">Naja naja</name>
    <name type="common">Indian cobra</name>
    <dbReference type="NCBI Taxonomy" id="35670"/>
    <lineage>
        <taxon>Eukaryota</taxon>
        <taxon>Metazoa</taxon>
        <taxon>Chordata</taxon>
        <taxon>Craniata</taxon>
        <taxon>Vertebrata</taxon>
        <taxon>Euteleostomi</taxon>
        <taxon>Lepidosauria</taxon>
        <taxon>Squamata</taxon>
        <taxon>Bifurcata</taxon>
        <taxon>Unidentata</taxon>
        <taxon>Episquamata</taxon>
        <taxon>Toxicofera</taxon>
        <taxon>Serpentes</taxon>
        <taxon>Colubroidea</taxon>
        <taxon>Elapidae</taxon>
        <taxon>Elapinae</taxon>
        <taxon>Naja</taxon>
    </lineage>
</organism>
<evidence type="ECO:0000313" key="17">
    <source>
        <dbReference type="Ensembl" id="ENSNNAP00000019752.1"/>
    </source>
</evidence>
<evidence type="ECO:0000256" key="3">
    <source>
        <dbReference type="ARBA" id="ARBA00022448"/>
    </source>
</evidence>
<dbReference type="GeneTree" id="ENSGT00390000006865"/>
<keyword evidence="10" id="KW-0496">Mitochondrion</keyword>
<dbReference type="OMA" id="PEDQFTN"/>
<evidence type="ECO:0000256" key="5">
    <source>
        <dbReference type="ARBA" id="ARBA00022660"/>
    </source>
</evidence>
<evidence type="ECO:0000256" key="1">
    <source>
        <dbReference type="ARBA" id="ARBA00001974"/>
    </source>
</evidence>
<keyword evidence="7" id="KW-0809">Transit peptide</keyword>
<comment type="cofactor">
    <cofactor evidence="1">
        <name>FAD</name>
        <dbReference type="ChEBI" id="CHEBI:57692"/>
    </cofactor>
</comment>
<dbReference type="SUPFAM" id="SSF51735">
    <property type="entry name" value="NAD(P)-binding Rossmann-fold domains"/>
    <property type="match status" value="1"/>
</dbReference>
<keyword evidence="4" id="KW-0285">Flavoprotein</keyword>
<evidence type="ECO:0000256" key="15">
    <source>
        <dbReference type="ARBA" id="ARBA00046455"/>
    </source>
</evidence>
<keyword evidence="5" id="KW-0679">Respiratory chain</keyword>
<dbReference type="InterPro" id="IPR036291">
    <property type="entry name" value="NAD(P)-bd_dom_sf"/>
</dbReference>
<name>A0A8C6XUU3_NAJNA</name>
<proteinExistence type="inferred from homology"/>
<dbReference type="Ensembl" id="ENSNNAT00000020734.1">
    <property type="protein sequence ID" value="ENSNNAP00000019752.1"/>
    <property type="gene ID" value="ENSNNAG00000013118.1"/>
</dbReference>
<keyword evidence="3" id="KW-0813">Transport</keyword>
<dbReference type="PANTHER" id="PTHR12126:SF11">
    <property type="entry name" value="NADH DEHYDROGENASE [UBIQUINONE] 1 ALPHA SUBCOMPLEX SUBUNIT 9, MITOCHONDRIAL"/>
    <property type="match status" value="1"/>
</dbReference>
<keyword evidence="9" id="KW-0007">Acetylation</keyword>
<accession>A0A8C6XUU3</accession>
<evidence type="ECO:0000256" key="14">
    <source>
        <dbReference type="ARBA" id="ARBA00043145"/>
    </source>
</evidence>
<comment type="subunit">
    <text evidence="15">Complex I is composed of 45 different subunits. This a component of the hydrophobic protein fraction. Interacts with BLOC1S1. Interacts with SLC2A4. Interacts with CLOCK. Interacts with RAB5IF.</text>
</comment>
<keyword evidence="18" id="KW-1185">Reference proteome</keyword>
<dbReference type="CDD" id="cd05271">
    <property type="entry name" value="NDUFA9_like_SDR_a"/>
    <property type="match status" value="1"/>
</dbReference>
<dbReference type="InterPro" id="IPR051207">
    <property type="entry name" value="ComplexI_NDUFA9_subunit"/>
</dbReference>
<dbReference type="Proteomes" id="UP000694559">
    <property type="component" value="Unplaced"/>
</dbReference>
<dbReference type="AlphaFoldDB" id="A0A8C6XUU3"/>
<feature type="domain" description="NAD-dependent epimerase/dehydratase" evidence="16">
    <location>
        <begin position="49"/>
        <end position="255"/>
    </location>
</feature>
<evidence type="ECO:0000256" key="10">
    <source>
        <dbReference type="ARBA" id="ARBA00023128"/>
    </source>
</evidence>